<dbReference type="InterPro" id="IPR009396">
    <property type="entry name" value="Pigment_DH"/>
</dbReference>
<reference evidence="6 7" key="1">
    <citation type="journal article" date="2024" name="Ann. Entomol. Soc. Am.">
        <title>Genomic analyses of the southern and eastern yellowjacket wasps (Hymenoptera: Vespidae) reveal evolutionary signatures of social life.</title>
        <authorList>
            <person name="Catto M.A."/>
            <person name="Caine P.B."/>
            <person name="Orr S.E."/>
            <person name="Hunt B.G."/>
            <person name="Goodisman M.A.D."/>
        </authorList>
    </citation>
    <scope>NUCLEOTIDE SEQUENCE [LARGE SCALE GENOMIC DNA]</scope>
    <source>
        <strain evidence="6">232</strain>
        <tissue evidence="6">Head and thorax</tissue>
    </source>
</reference>
<feature type="transmembrane region" description="Helical" evidence="5">
    <location>
        <begin position="51"/>
        <end position="69"/>
    </location>
</feature>
<keyword evidence="3" id="KW-0964">Secreted</keyword>
<accession>A0ABD2CMA5</accession>
<evidence type="ECO:0000256" key="3">
    <source>
        <dbReference type="ARBA" id="ARBA00022525"/>
    </source>
</evidence>
<protein>
    <submittedName>
        <fullName evidence="6">Pigment-dispersing hormone peptide</fullName>
    </submittedName>
</protein>
<keyword evidence="5" id="KW-1133">Transmembrane helix</keyword>
<comment type="caution">
    <text evidence="6">The sequence shown here is derived from an EMBL/GenBank/DDBJ whole genome shotgun (WGS) entry which is preliminary data.</text>
</comment>
<comment type="subcellular location">
    <subcellularLocation>
        <location evidence="1">Secreted</location>
    </subcellularLocation>
</comment>
<dbReference type="EMBL" id="JAYRBN010000039">
    <property type="protein sequence ID" value="KAL2745939.1"/>
    <property type="molecule type" value="Genomic_DNA"/>
</dbReference>
<keyword evidence="5" id="KW-0812">Transmembrane</keyword>
<dbReference type="Pfam" id="PF06324">
    <property type="entry name" value="Pigment_DH"/>
    <property type="match status" value="1"/>
</dbReference>
<name>A0ABD2CMA5_VESMC</name>
<gene>
    <name evidence="6" type="ORF">V1477_005857</name>
</gene>
<dbReference type="Proteomes" id="UP001607303">
    <property type="component" value="Unassembled WGS sequence"/>
</dbReference>
<comment type="similarity">
    <text evidence="2">Belongs to the arthropod PDH family.</text>
</comment>
<evidence type="ECO:0000313" key="7">
    <source>
        <dbReference type="Proteomes" id="UP001607303"/>
    </source>
</evidence>
<evidence type="ECO:0000256" key="5">
    <source>
        <dbReference type="SAM" id="Phobius"/>
    </source>
</evidence>
<keyword evidence="7" id="KW-1185">Reference proteome</keyword>
<keyword evidence="4" id="KW-0027">Amidation</keyword>
<dbReference type="GO" id="GO:0005576">
    <property type="term" value="C:extracellular region"/>
    <property type="evidence" value="ECO:0007669"/>
    <property type="project" value="UniProtKB-SubCell"/>
</dbReference>
<sequence length="128" mass="14615">MIRSFLPLPLWRVLRTVQGQDVELSNFSGSWVSDPGPQPTRKIEVNIKMKFLYILILMVGIIYQIFASMDDTDRNVFSMNVPYGRGLDNELQLARLLMASPRLCYPKRNSEIINTLLGLPKNMNNAGK</sequence>
<evidence type="ECO:0000256" key="1">
    <source>
        <dbReference type="ARBA" id="ARBA00004613"/>
    </source>
</evidence>
<evidence type="ECO:0000256" key="2">
    <source>
        <dbReference type="ARBA" id="ARBA00010172"/>
    </source>
</evidence>
<keyword evidence="5" id="KW-0472">Membrane</keyword>
<evidence type="ECO:0000313" key="6">
    <source>
        <dbReference type="EMBL" id="KAL2745939.1"/>
    </source>
</evidence>
<dbReference type="AlphaFoldDB" id="A0ABD2CMA5"/>
<evidence type="ECO:0000256" key="4">
    <source>
        <dbReference type="ARBA" id="ARBA00022815"/>
    </source>
</evidence>
<proteinExistence type="inferred from homology"/>
<organism evidence="6 7">
    <name type="scientific">Vespula maculifrons</name>
    <name type="common">Eastern yellow jacket</name>
    <name type="synonym">Wasp</name>
    <dbReference type="NCBI Taxonomy" id="7453"/>
    <lineage>
        <taxon>Eukaryota</taxon>
        <taxon>Metazoa</taxon>
        <taxon>Ecdysozoa</taxon>
        <taxon>Arthropoda</taxon>
        <taxon>Hexapoda</taxon>
        <taxon>Insecta</taxon>
        <taxon>Pterygota</taxon>
        <taxon>Neoptera</taxon>
        <taxon>Endopterygota</taxon>
        <taxon>Hymenoptera</taxon>
        <taxon>Apocrita</taxon>
        <taxon>Aculeata</taxon>
        <taxon>Vespoidea</taxon>
        <taxon>Vespidae</taxon>
        <taxon>Vespinae</taxon>
        <taxon>Vespula</taxon>
    </lineage>
</organism>